<dbReference type="RefSeq" id="WP_213670663.1">
    <property type="nucleotide sequence ID" value="NZ_JAHCDA010000002.1"/>
</dbReference>
<dbReference type="InterPro" id="IPR016181">
    <property type="entry name" value="Acyl_CoA_acyltransferase"/>
</dbReference>
<dbReference type="InterPro" id="IPR038740">
    <property type="entry name" value="BioF2-like_GNAT_dom"/>
</dbReference>
<evidence type="ECO:0000313" key="3">
    <source>
        <dbReference type="Proteomes" id="UP000766336"/>
    </source>
</evidence>
<keyword evidence="2" id="KW-0012">Acyltransferase</keyword>
<feature type="domain" description="BioF2-like acetyltransferase" evidence="1">
    <location>
        <begin position="181"/>
        <end position="325"/>
    </location>
</feature>
<reference evidence="2 3" key="1">
    <citation type="submission" date="2021-05" db="EMBL/GenBank/DDBJ databases">
        <title>Roseococcus sp. XZZS9, whole genome shotgun sequencing project.</title>
        <authorList>
            <person name="Zhao G."/>
            <person name="Shen L."/>
        </authorList>
    </citation>
    <scope>NUCLEOTIDE SEQUENCE [LARGE SCALE GENOMIC DNA]</scope>
    <source>
        <strain evidence="2 3">XZZS9</strain>
    </source>
</reference>
<organism evidence="2 3">
    <name type="scientific">Roseococcus pinisoli</name>
    <dbReference type="NCBI Taxonomy" id="2835040"/>
    <lineage>
        <taxon>Bacteria</taxon>
        <taxon>Pseudomonadati</taxon>
        <taxon>Pseudomonadota</taxon>
        <taxon>Alphaproteobacteria</taxon>
        <taxon>Acetobacterales</taxon>
        <taxon>Roseomonadaceae</taxon>
        <taxon>Roseococcus</taxon>
    </lineage>
</organism>
<name>A0ABS5QE98_9PROT</name>
<sequence length="379" mass="40826">MAQVSLAVAEDRRADGQVNIAVSRHHSLDGLEALWRGLEPEVPGLSFFRSWSWVGCLIEERFPDPLVLKAMQGGRLMGLALFNRRGGRLCLGESGDAALDAPFVEHNGPLTLGTPDIGRALLQAAVDTRGIRRLILGGVPAEVLALAPGIALRRQERLAPRLDLEAVRAAGGDPLARLSANARQQIRRSARRYGRLALRRAETVPEALAVFAEMVELHGRSWRARGKPGAFASPFMRRFHEALIARAMPRGEVDLLRIEGDGGLVGILYNFRLGGRVSAYQSGFDLAGAGPHGKPGLTCHSLAIARAAEAGEAVYDFLGGADRYKLTLAQESEALFWAEMVPARSIEGLGVRAMEFLRHPGLAARRRGSSSEGDGSGRA</sequence>
<evidence type="ECO:0000313" key="2">
    <source>
        <dbReference type="EMBL" id="MBS7812026.1"/>
    </source>
</evidence>
<dbReference type="Proteomes" id="UP000766336">
    <property type="component" value="Unassembled WGS sequence"/>
</dbReference>
<dbReference type="GO" id="GO:0016746">
    <property type="term" value="F:acyltransferase activity"/>
    <property type="evidence" value="ECO:0007669"/>
    <property type="project" value="UniProtKB-KW"/>
</dbReference>
<keyword evidence="2" id="KW-0808">Transferase</keyword>
<dbReference type="EC" id="2.3.1.-" evidence="2"/>
<dbReference type="Pfam" id="PF13480">
    <property type="entry name" value="Acetyltransf_6"/>
    <property type="match status" value="1"/>
</dbReference>
<dbReference type="SUPFAM" id="SSF55729">
    <property type="entry name" value="Acyl-CoA N-acyltransferases (Nat)"/>
    <property type="match status" value="1"/>
</dbReference>
<gene>
    <name evidence="2" type="ORF">KHU32_13830</name>
</gene>
<protein>
    <submittedName>
        <fullName evidence="2">GNAT family N-acetyltransferase</fullName>
        <ecNumber evidence="2">2.3.1.-</ecNumber>
    </submittedName>
</protein>
<proteinExistence type="predicted"/>
<dbReference type="EMBL" id="JAHCDA010000002">
    <property type="protein sequence ID" value="MBS7812026.1"/>
    <property type="molecule type" value="Genomic_DNA"/>
</dbReference>
<dbReference type="Gene3D" id="3.40.630.30">
    <property type="match status" value="1"/>
</dbReference>
<keyword evidence="3" id="KW-1185">Reference proteome</keyword>
<accession>A0ABS5QE98</accession>
<evidence type="ECO:0000259" key="1">
    <source>
        <dbReference type="Pfam" id="PF13480"/>
    </source>
</evidence>
<comment type="caution">
    <text evidence="2">The sequence shown here is derived from an EMBL/GenBank/DDBJ whole genome shotgun (WGS) entry which is preliminary data.</text>
</comment>